<feature type="domain" description="Ion transport" evidence="15">
    <location>
        <begin position="755"/>
        <end position="999"/>
    </location>
</feature>
<dbReference type="Pfam" id="PF12796">
    <property type="entry name" value="Ank_2"/>
    <property type="match status" value="3"/>
</dbReference>
<dbReference type="PANTHER" id="PTHR47143">
    <property type="entry name" value="TRANSIENT RECEPTOR POTENTIAL CATION CHANNEL PROTEIN PAINLESS"/>
    <property type="match status" value="1"/>
</dbReference>
<evidence type="ECO:0000256" key="11">
    <source>
        <dbReference type="ARBA" id="ARBA00023303"/>
    </source>
</evidence>
<dbReference type="PROSITE" id="PS50297">
    <property type="entry name" value="ANK_REP_REGION"/>
    <property type="match status" value="9"/>
</dbReference>
<dbReference type="SUPFAM" id="SSF48403">
    <property type="entry name" value="Ankyrin repeat"/>
    <property type="match status" value="2"/>
</dbReference>
<dbReference type="Gene3D" id="1.25.40.20">
    <property type="entry name" value="Ankyrin repeat-containing domain"/>
    <property type="match status" value="4"/>
</dbReference>
<evidence type="ECO:0000256" key="7">
    <source>
        <dbReference type="ARBA" id="ARBA00023043"/>
    </source>
</evidence>
<keyword evidence="6 14" id="KW-1133">Transmembrane helix</keyword>
<comment type="caution">
    <text evidence="16">The sequence shown here is derived from an EMBL/GenBank/DDBJ whole genome shotgun (WGS) entry which is preliminary data.</text>
</comment>
<evidence type="ECO:0000256" key="10">
    <source>
        <dbReference type="ARBA" id="ARBA00023180"/>
    </source>
</evidence>
<keyword evidence="8" id="KW-0406">Ion transport</keyword>
<comment type="subcellular location">
    <subcellularLocation>
        <location evidence="1">Membrane</location>
        <topology evidence="1">Multi-pass membrane protein</topology>
    </subcellularLocation>
</comment>
<feature type="transmembrane region" description="Helical" evidence="14">
    <location>
        <begin position="967"/>
        <end position="990"/>
    </location>
</feature>
<feature type="transmembrane region" description="Helical" evidence="14">
    <location>
        <begin position="868"/>
        <end position="884"/>
    </location>
</feature>
<dbReference type="InterPro" id="IPR002110">
    <property type="entry name" value="Ankyrin_rpt"/>
</dbReference>
<proteinExistence type="predicted"/>
<dbReference type="InterPro" id="IPR052076">
    <property type="entry name" value="TRP_cation_channel"/>
</dbReference>
<organism evidence="16 17">
    <name type="scientific">Porites lobata</name>
    <dbReference type="NCBI Taxonomy" id="104759"/>
    <lineage>
        <taxon>Eukaryota</taxon>
        <taxon>Metazoa</taxon>
        <taxon>Cnidaria</taxon>
        <taxon>Anthozoa</taxon>
        <taxon>Hexacorallia</taxon>
        <taxon>Scleractinia</taxon>
        <taxon>Fungiina</taxon>
        <taxon>Poritidae</taxon>
        <taxon>Porites</taxon>
    </lineage>
</organism>
<evidence type="ECO:0000256" key="3">
    <source>
        <dbReference type="ARBA" id="ARBA00022606"/>
    </source>
</evidence>
<feature type="repeat" description="ANK" evidence="12">
    <location>
        <begin position="355"/>
        <end position="387"/>
    </location>
</feature>
<evidence type="ECO:0000256" key="9">
    <source>
        <dbReference type="ARBA" id="ARBA00023136"/>
    </source>
</evidence>
<evidence type="ECO:0000256" key="13">
    <source>
        <dbReference type="SAM" id="MobiDB-lite"/>
    </source>
</evidence>
<evidence type="ECO:0000256" key="1">
    <source>
        <dbReference type="ARBA" id="ARBA00004141"/>
    </source>
</evidence>
<feature type="repeat" description="ANK" evidence="12">
    <location>
        <begin position="179"/>
        <end position="211"/>
    </location>
</feature>
<evidence type="ECO:0000313" key="16">
    <source>
        <dbReference type="EMBL" id="CAH3036449.1"/>
    </source>
</evidence>
<feature type="transmembrane region" description="Helical" evidence="14">
    <location>
        <begin position="797"/>
        <end position="818"/>
    </location>
</feature>
<evidence type="ECO:0000256" key="14">
    <source>
        <dbReference type="SAM" id="Phobius"/>
    </source>
</evidence>
<feature type="repeat" description="ANK" evidence="12">
    <location>
        <begin position="322"/>
        <end position="354"/>
    </location>
</feature>
<keyword evidence="17" id="KW-1185">Reference proteome</keyword>
<evidence type="ECO:0000256" key="2">
    <source>
        <dbReference type="ARBA" id="ARBA00022448"/>
    </source>
</evidence>
<dbReference type="SMART" id="SM00248">
    <property type="entry name" value="ANK"/>
    <property type="match status" value="16"/>
</dbReference>
<dbReference type="Proteomes" id="UP001159405">
    <property type="component" value="Unassembled WGS sequence"/>
</dbReference>
<keyword evidence="5" id="KW-0677">Repeat</keyword>
<evidence type="ECO:0000256" key="8">
    <source>
        <dbReference type="ARBA" id="ARBA00023065"/>
    </source>
</evidence>
<evidence type="ECO:0000313" key="17">
    <source>
        <dbReference type="Proteomes" id="UP001159405"/>
    </source>
</evidence>
<feature type="repeat" description="ANK" evidence="12">
    <location>
        <begin position="252"/>
        <end position="284"/>
    </location>
</feature>
<dbReference type="PANTHER" id="PTHR47143:SF1">
    <property type="entry name" value="ION_TRANS DOMAIN-CONTAINING PROTEIN"/>
    <property type="match status" value="1"/>
</dbReference>
<keyword evidence="2" id="KW-0813">Transport</keyword>
<name>A0ABN8N0V2_9CNID</name>
<feature type="repeat" description="ANK" evidence="12">
    <location>
        <begin position="79"/>
        <end position="111"/>
    </location>
</feature>
<keyword evidence="3" id="KW-0716">Sensory transduction</keyword>
<feature type="region of interest" description="Disordered" evidence="13">
    <location>
        <begin position="1"/>
        <end position="32"/>
    </location>
</feature>
<keyword evidence="9 14" id="KW-0472">Membrane</keyword>
<feature type="region of interest" description="Disordered" evidence="13">
    <location>
        <begin position="679"/>
        <end position="710"/>
    </location>
</feature>
<dbReference type="Pfam" id="PF00023">
    <property type="entry name" value="Ank"/>
    <property type="match status" value="2"/>
</dbReference>
<dbReference type="Pfam" id="PF00520">
    <property type="entry name" value="Ion_trans"/>
    <property type="match status" value="1"/>
</dbReference>
<feature type="repeat" description="ANK" evidence="12">
    <location>
        <begin position="491"/>
        <end position="523"/>
    </location>
</feature>
<dbReference type="Gene3D" id="1.10.287.70">
    <property type="match status" value="1"/>
</dbReference>
<feature type="transmembrane region" description="Helical" evidence="14">
    <location>
        <begin position="890"/>
        <end position="918"/>
    </location>
</feature>
<evidence type="ECO:0000259" key="15">
    <source>
        <dbReference type="Pfam" id="PF00520"/>
    </source>
</evidence>
<protein>
    <recommendedName>
        <fullName evidence="15">Ion transport domain-containing protein</fullName>
    </recommendedName>
</protein>
<evidence type="ECO:0000256" key="6">
    <source>
        <dbReference type="ARBA" id="ARBA00022989"/>
    </source>
</evidence>
<feature type="compositionally biased region" description="Basic residues" evidence="13">
    <location>
        <begin position="1"/>
        <end position="10"/>
    </location>
</feature>
<keyword evidence="11" id="KW-0407">Ion channel</keyword>
<feature type="compositionally biased region" description="Basic and acidic residues" evidence="13">
    <location>
        <begin position="679"/>
        <end position="698"/>
    </location>
</feature>
<keyword evidence="4 14" id="KW-0812">Transmembrane</keyword>
<reference evidence="16 17" key="1">
    <citation type="submission" date="2022-05" db="EMBL/GenBank/DDBJ databases">
        <authorList>
            <consortium name="Genoscope - CEA"/>
            <person name="William W."/>
        </authorList>
    </citation>
    <scope>NUCLEOTIDE SEQUENCE [LARGE SCALE GENOMIC DNA]</scope>
</reference>
<evidence type="ECO:0000256" key="5">
    <source>
        <dbReference type="ARBA" id="ARBA00022737"/>
    </source>
</evidence>
<evidence type="ECO:0000256" key="12">
    <source>
        <dbReference type="PROSITE-ProRule" id="PRU00023"/>
    </source>
</evidence>
<dbReference type="InterPro" id="IPR036770">
    <property type="entry name" value="Ankyrin_rpt-contain_sf"/>
</dbReference>
<feature type="repeat" description="ANK" evidence="12">
    <location>
        <begin position="557"/>
        <end position="580"/>
    </location>
</feature>
<dbReference type="PRINTS" id="PR01415">
    <property type="entry name" value="ANKYRIN"/>
</dbReference>
<feature type="repeat" description="ANK" evidence="12">
    <location>
        <begin position="145"/>
        <end position="178"/>
    </location>
</feature>
<dbReference type="InterPro" id="IPR005821">
    <property type="entry name" value="Ion_trans_dom"/>
</dbReference>
<sequence>MGDKKRKKASKNTDINGESLQDSDRQIADEGDIPLVFVNGEAGLNPSPPGRKRSRAISAVSMTSDDEFGEDQKEGFTGQKSTILHQLILSGEVEEVEKLLNKGTNVNNKDKSGKTPLHTAILSKQFRIVDRLLESGADVTITDEAGDTALHTAIHVGSEKLVLTLLEQGRADANALGRNSCTPLHLAAEMDNENICKILIEHSGNPKSLDDDKMTPVAHAMERGAKNSSAFLLQHALGQGTAEDFLYDVDLDGSSLLHLAVNSGVLAVVELCVEYGVRIRQPRRLDKVTAFHMACELGSMPIVEYMVSKDPAVCRITLVDYRGMTPLHLAASKNQVHVVEFLLEKGAAVDPKSDERRTPLFRAADKGAADVVKLLMDRGADVTIRDTELQSVLHAAVGHPRAMEVLLLSPAVMSLITEKDVHGFSAVHYAAKKGDIKNLELLAAKNKTAASVTSDSLDTPIHVAAKYGWTEAVEKLMDRQNARILNLQNSHGRTPLHYACLEGNDITTAALLKLGATVERDQNDRSPLHLAALKGSAQCCEAILQKFDDCVNWTDKNKNTALHLAAMYGHAPVVTLLLSNVKSEITLNNTNDNILDAAVKEKRSAVVMAIAEHDRWKEILTNCTAGVVTMLQKLVEIMPDTVVRFLDQLVTESGDPASQNYKVTYDLGLIQGIFEETEGKGRKRTMDSGEKTPPKEEVNVISNKKKSSEEKQHLSSMALIETMAIHHRERCLTHPISFHLLNTKWKKFGWVTFATNLFFYFLFITPLTTLAVYSRVNEDELCGFNSSDQNENKDDHNCTFSSVVVQVLNYFVLVMAAGHLLKEILSLFSQRMTYIEDVSNYLEWICYITAILYCIPPCDCRAGFKQEVGAIALFFGWMNLILYFRRLSSYGQYVIMLSTMFVTLVKVLLLWMLFIMAFGTTFLMLMDEEPFDQFGTSLMTMFVMTLGELNYSDNFLDKELSFSTLANILFIVLVLGMPIIMMNMLVGLAVGDIDKIQQNALMDRYVLQVRLLVEIENSLPKFILKRVQVYSHTEFPNQRKTLKQVLVDGLIGFNKPEVAREEGQKDEISPQMFKVVDRIEKQDAKIQKMFDILREQSELLKEIRPKILENSGKKEEKKEEASLISKSLFGMTEKFGFS</sequence>
<dbReference type="EMBL" id="CALNXK010000004">
    <property type="protein sequence ID" value="CAH3036449.1"/>
    <property type="molecule type" value="Genomic_DNA"/>
</dbReference>
<evidence type="ECO:0000256" key="4">
    <source>
        <dbReference type="ARBA" id="ARBA00022692"/>
    </source>
</evidence>
<keyword evidence="7 12" id="KW-0040">ANK repeat</keyword>
<accession>A0ABN8N0V2</accession>
<feature type="transmembrane region" description="Helical" evidence="14">
    <location>
        <begin position="757"/>
        <end position="776"/>
    </location>
</feature>
<feature type="repeat" description="ANK" evidence="12">
    <location>
        <begin position="112"/>
        <end position="144"/>
    </location>
</feature>
<gene>
    <name evidence="16" type="ORF">PLOB_00030983</name>
</gene>
<dbReference type="PROSITE" id="PS50088">
    <property type="entry name" value="ANK_REPEAT"/>
    <property type="match status" value="9"/>
</dbReference>
<keyword evidence="10" id="KW-0325">Glycoprotein</keyword>